<feature type="domain" description="LiaF transmembrane" evidence="2">
    <location>
        <begin position="8"/>
        <end position="102"/>
    </location>
</feature>
<gene>
    <name evidence="3" type="ORF">GCM10010531_20720</name>
</gene>
<evidence type="ECO:0000256" key="1">
    <source>
        <dbReference type="SAM" id="Phobius"/>
    </source>
</evidence>
<dbReference type="Pfam" id="PF22570">
    <property type="entry name" value="LiaF-TM"/>
    <property type="match status" value="1"/>
</dbReference>
<evidence type="ECO:0000313" key="3">
    <source>
        <dbReference type="EMBL" id="GAA3167790.1"/>
    </source>
</evidence>
<feature type="transmembrane region" description="Helical" evidence="1">
    <location>
        <begin position="82"/>
        <end position="98"/>
    </location>
</feature>
<accession>A0ABP6P5F1</accession>
<dbReference type="InterPro" id="IPR054331">
    <property type="entry name" value="LiaF_TM"/>
</dbReference>
<keyword evidence="1" id="KW-1133">Transmembrane helix</keyword>
<feature type="transmembrane region" description="Helical" evidence="1">
    <location>
        <begin position="57"/>
        <end position="76"/>
    </location>
</feature>
<dbReference type="PANTHER" id="PTHR40763">
    <property type="entry name" value="MEMBRANE PROTEIN-RELATED"/>
    <property type="match status" value="1"/>
</dbReference>
<keyword evidence="1" id="KW-0812">Transmembrane</keyword>
<proteinExistence type="predicted"/>
<sequence>MNPMRIWLAGVLIALGGVWLLDAADVLDADSVIDRWWPVAVIALALLAAVAERRMGLGPTALLVIGVLLLVDRLDLVDVDQILWPLVAVIVGLWLLVSRGKRARLREQAGERQDVVALLGGSQSRNRSEHFRHANVSAVLGGATLDMREAHLDPGASVDALAVFGGVDVIVPEGWRVQLGGLPIFGGYEDKTHKNGGLALDAPVLKVGATAIFGGVTVKNHPDHGD</sequence>
<name>A0ABP6P5F1_9ACTN</name>
<keyword evidence="4" id="KW-1185">Reference proteome</keyword>
<protein>
    <recommendedName>
        <fullName evidence="2">LiaF transmembrane domain-containing protein</fullName>
    </recommendedName>
</protein>
<evidence type="ECO:0000313" key="4">
    <source>
        <dbReference type="Proteomes" id="UP001499924"/>
    </source>
</evidence>
<comment type="caution">
    <text evidence="3">The sequence shown here is derived from an EMBL/GenBank/DDBJ whole genome shotgun (WGS) entry which is preliminary data.</text>
</comment>
<feature type="transmembrane region" description="Helical" evidence="1">
    <location>
        <begin position="33"/>
        <end position="50"/>
    </location>
</feature>
<dbReference type="RefSeq" id="WP_344688766.1">
    <property type="nucleotide sequence ID" value="NZ_BAAAVV010000004.1"/>
</dbReference>
<dbReference type="Proteomes" id="UP001499924">
    <property type="component" value="Unassembled WGS sequence"/>
</dbReference>
<dbReference type="EMBL" id="BAAAVV010000004">
    <property type="protein sequence ID" value="GAA3167790.1"/>
    <property type="molecule type" value="Genomic_DNA"/>
</dbReference>
<organism evidence="3 4">
    <name type="scientific">Blastococcus jejuensis</name>
    <dbReference type="NCBI Taxonomy" id="351224"/>
    <lineage>
        <taxon>Bacteria</taxon>
        <taxon>Bacillati</taxon>
        <taxon>Actinomycetota</taxon>
        <taxon>Actinomycetes</taxon>
        <taxon>Geodermatophilales</taxon>
        <taxon>Geodermatophilaceae</taxon>
        <taxon>Blastococcus</taxon>
    </lineage>
</organism>
<dbReference type="PANTHER" id="PTHR40763:SF5">
    <property type="entry name" value="MEMBRANE PROTEIN"/>
    <property type="match status" value="1"/>
</dbReference>
<keyword evidence="1" id="KW-0472">Membrane</keyword>
<reference evidence="4" key="1">
    <citation type="journal article" date="2019" name="Int. J. Syst. Evol. Microbiol.">
        <title>The Global Catalogue of Microorganisms (GCM) 10K type strain sequencing project: providing services to taxonomists for standard genome sequencing and annotation.</title>
        <authorList>
            <consortium name="The Broad Institute Genomics Platform"/>
            <consortium name="The Broad Institute Genome Sequencing Center for Infectious Disease"/>
            <person name="Wu L."/>
            <person name="Ma J."/>
        </authorList>
    </citation>
    <scope>NUCLEOTIDE SEQUENCE [LARGE SCALE GENOMIC DNA]</scope>
    <source>
        <strain evidence="4">JCM 15614</strain>
    </source>
</reference>
<evidence type="ECO:0000259" key="2">
    <source>
        <dbReference type="Pfam" id="PF22570"/>
    </source>
</evidence>